<protein>
    <submittedName>
        <fullName evidence="1">Uncharacterized protein</fullName>
    </submittedName>
</protein>
<accession>A0A5J4U649</accession>
<reference evidence="1 2" key="1">
    <citation type="submission" date="2019-03" db="EMBL/GenBank/DDBJ databases">
        <title>Single cell metagenomics reveals metabolic interactions within the superorganism composed of flagellate Streblomastix strix and complex community of Bacteroidetes bacteria on its surface.</title>
        <authorList>
            <person name="Treitli S.C."/>
            <person name="Kolisko M."/>
            <person name="Husnik F."/>
            <person name="Keeling P."/>
            <person name="Hampl V."/>
        </authorList>
    </citation>
    <scope>NUCLEOTIDE SEQUENCE [LARGE SCALE GENOMIC DNA]</scope>
    <source>
        <strain evidence="1">ST1C</strain>
    </source>
</reference>
<gene>
    <name evidence="1" type="ORF">EZS28_038157</name>
</gene>
<dbReference type="EMBL" id="SNRW01019504">
    <property type="protein sequence ID" value="KAA6366316.1"/>
    <property type="molecule type" value="Genomic_DNA"/>
</dbReference>
<proteinExistence type="predicted"/>
<organism evidence="1 2">
    <name type="scientific">Streblomastix strix</name>
    <dbReference type="NCBI Taxonomy" id="222440"/>
    <lineage>
        <taxon>Eukaryota</taxon>
        <taxon>Metamonada</taxon>
        <taxon>Preaxostyla</taxon>
        <taxon>Oxymonadida</taxon>
        <taxon>Streblomastigidae</taxon>
        <taxon>Streblomastix</taxon>
    </lineage>
</organism>
<sequence>MDKQYTIKIHVVINCIDESGRDFYESYDEKDGESEYPDVLDTTDDTLKPDFLELDDALVLFDELELFVFSESGVSVLSEDLDSSDQL</sequence>
<name>A0A5J4U649_9EUKA</name>
<dbReference type="AlphaFoldDB" id="A0A5J4U649"/>
<comment type="caution">
    <text evidence="1">The sequence shown here is derived from an EMBL/GenBank/DDBJ whole genome shotgun (WGS) entry which is preliminary data.</text>
</comment>
<dbReference type="Proteomes" id="UP000324800">
    <property type="component" value="Unassembled WGS sequence"/>
</dbReference>
<evidence type="ECO:0000313" key="2">
    <source>
        <dbReference type="Proteomes" id="UP000324800"/>
    </source>
</evidence>
<evidence type="ECO:0000313" key="1">
    <source>
        <dbReference type="EMBL" id="KAA6366316.1"/>
    </source>
</evidence>